<dbReference type="RefSeq" id="WP_066185468.1">
    <property type="nucleotide sequence ID" value="NZ_LCUJ01000002.1"/>
</dbReference>
<evidence type="ECO:0000313" key="2">
    <source>
        <dbReference type="EMBL" id="OCL99529.1"/>
    </source>
</evidence>
<sequence length="82" mass="9255">MSEIIKISSEVIGTEKTNSVNARELHQVLEIGKDFSNWMNAQINSLGLEKNVDYIVYEVKGNGRPQKEYIITTETAKHISMA</sequence>
<comment type="caution">
    <text evidence="2">The sequence shown here is derived from an EMBL/GenBank/DDBJ whole genome shotgun (WGS) entry which is preliminary data.</text>
</comment>
<name>A0A1C0B7F2_9BACT</name>
<feature type="domain" description="AntA/AntB antirepressor" evidence="1">
    <location>
        <begin position="20"/>
        <end position="81"/>
    </location>
</feature>
<proteinExistence type="predicted"/>
<dbReference type="Pfam" id="PF08346">
    <property type="entry name" value="AntA"/>
    <property type="match status" value="1"/>
</dbReference>
<evidence type="ECO:0000259" key="1">
    <source>
        <dbReference type="Pfam" id="PF08346"/>
    </source>
</evidence>
<protein>
    <submittedName>
        <fullName evidence="2">AntA/AntB antirepressor</fullName>
    </submittedName>
</protein>
<gene>
    <name evidence="2" type="ORF">AAX29_00570</name>
</gene>
<dbReference type="Proteomes" id="UP000093281">
    <property type="component" value="Unassembled WGS sequence"/>
</dbReference>
<dbReference type="EMBL" id="LCUJ01000002">
    <property type="protein sequence ID" value="OCL99529.1"/>
    <property type="molecule type" value="Genomic_DNA"/>
</dbReference>
<accession>A0A1C0B7F2</accession>
<reference evidence="3" key="1">
    <citation type="submission" date="2015-05" db="EMBL/GenBank/DDBJ databases">
        <authorList>
            <person name="Rovetto F."/>
            <person name="Cocolin L."/>
            <person name="Illeghems K."/>
            <person name="Van Nieuwerburgh F."/>
            <person name="Houf K."/>
        </authorList>
    </citation>
    <scope>NUCLEOTIDE SEQUENCE [LARGE SCALE GENOMIC DNA]</scope>
    <source>
        <strain evidence="3">DU22</strain>
    </source>
</reference>
<dbReference type="InterPro" id="IPR013557">
    <property type="entry name" value="AntA/B_antirep"/>
</dbReference>
<organism evidence="2 3">
    <name type="scientific">Aliarcobacter thereius</name>
    <dbReference type="NCBI Taxonomy" id="544718"/>
    <lineage>
        <taxon>Bacteria</taxon>
        <taxon>Pseudomonadati</taxon>
        <taxon>Campylobacterota</taxon>
        <taxon>Epsilonproteobacteria</taxon>
        <taxon>Campylobacterales</taxon>
        <taxon>Arcobacteraceae</taxon>
        <taxon>Aliarcobacter</taxon>
    </lineage>
</organism>
<dbReference type="AlphaFoldDB" id="A0A1C0B7F2"/>
<evidence type="ECO:0000313" key="3">
    <source>
        <dbReference type="Proteomes" id="UP000093281"/>
    </source>
</evidence>